<name>A6GH81_9BACT</name>
<organism evidence="1 2">
    <name type="scientific">Plesiocystis pacifica SIR-1</name>
    <dbReference type="NCBI Taxonomy" id="391625"/>
    <lineage>
        <taxon>Bacteria</taxon>
        <taxon>Pseudomonadati</taxon>
        <taxon>Myxococcota</taxon>
        <taxon>Polyangia</taxon>
        <taxon>Nannocystales</taxon>
        <taxon>Nannocystaceae</taxon>
        <taxon>Plesiocystis</taxon>
    </lineage>
</organism>
<evidence type="ECO:0000313" key="2">
    <source>
        <dbReference type="Proteomes" id="UP000005801"/>
    </source>
</evidence>
<dbReference type="SUPFAM" id="SSF158682">
    <property type="entry name" value="TerB-like"/>
    <property type="match status" value="1"/>
</dbReference>
<dbReference type="Gene3D" id="1.10.3680.10">
    <property type="entry name" value="TerB-like"/>
    <property type="match status" value="1"/>
</dbReference>
<sequence length="95" mass="11155">MKFVCSFAWADLEIQDEERTFVSQMIERLGLEEDRAQIEGWLKHPPRPEEVDPTEVPAEHRKLFLDAVRDLVNADERVDPQEAESLELFEQLLSF</sequence>
<dbReference type="AlphaFoldDB" id="A6GH81"/>
<dbReference type="Proteomes" id="UP000005801">
    <property type="component" value="Unassembled WGS sequence"/>
</dbReference>
<proteinExistence type="predicted"/>
<keyword evidence="2" id="KW-1185">Reference proteome</keyword>
<reference evidence="1 2" key="1">
    <citation type="submission" date="2007-06" db="EMBL/GenBank/DDBJ databases">
        <authorList>
            <person name="Shimkets L."/>
            <person name="Ferriera S."/>
            <person name="Johnson J."/>
            <person name="Kravitz S."/>
            <person name="Beeson K."/>
            <person name="Sutton G."/>
            <person name="Rogers Y.-H."/>
            <person name="Friedman R."/>
            <person name="Frazier M."/>
            <person name="Venter J.C."/>
        </authorList>
    </citation>
    <scope>NUCLEOTIDE SEQUENCE [LARGE SCALE GENOMIC DNA]</scope>
    <source>
        <strain evidence="1 2">SIR-1</strain>
    </source>
</reference>
<dbReference type="InterPro" id="IPR029024">
    <property type="entry name" value="TerB-like"/>
</dbReference>
<dbReference type="eggNOG" id="ENOG5030TCM">
    <property type="taxonomic scope" value="Bacteria"/>
</dbReference>
<evidence type="ECO:0000313" key="1">
    <source>
        <dbReference type="EMBL" id="EDM74750.1"/>
    </source>
</evidence>
<gene>
    <name evidence="1" type="ORF">PPSIR1_15565</name>
</gene>
<dbReference type="EMBL" id="ABCS01000116">
    <property type="protein sequence ID" value="EDM74750.1"/>
    <property type="molecule type" value="Genomic_DNA"/>
</dbReference>
<protein>
    <recommendedName>
        <fullName evidence="3">Co-chaperone DjlA N-terminal domain-containing protein</fullName>
    </recommendedName>
</protein>
<comment type="caution">
    <text evidence="1">The sequence shown here is derived from an EMBL/GenBank/DDBJ whole genome shotgun (WGS) entry which is preliminary data.</text>
</comment>
<accession>A6GH81</accession>
<dbReference type="CDD" id="cd07177">
    <property type="entry name" value="terB_like"/>
    <property type="match status" value="1"/>
</dbReference>
<evidence type="ECO:0008006" key="3">
    <source>
        <dbReference type="Google" id="ProtNLM"/>
    </source>
</evidence>